<keyword evidence="11" id="KW-1185">Reference proteome</keyword>
<comment type="caution">
    <text evidence="10">The sequence shown here is derived from an EMBL/GenBank/DDBJ whole genome shotgun (WGS) entry which is preliminary data.</text>
</comment>
<organism evidence="10 11">
    <name type="scientific">Lederbergia wuyishanensis</name>
    <dbReference type="NCBI Taxonomy" id="1347903"/>
    <lineage>
        <taxon>Bacteria</taxon>
        <taxon>Bacillati</taxon>
        <taxon>Bacillota</taxon>
        <taxon>Bacilli</taxon>
        <taxon>Bacillales</taxon>
        <taxon>Bacillaceae</taxon>
        <taxon>Lederbergia</taxon>
    </lineage>
</organism>
<reference evidence="10 11" key="1">
    <citation type="submission" date="2023-07" db="EMBL/GenBank/DDBJ databases">
        <title>Genomic Encyclopedia of Type Strains, Phase IV (KMG-IV): sequencing the most valuable type-strain genomes for metagenomic binning, comparative biology and taxonomic classification.</title>
        <authorList>
            <person name="Goeker M."/>
        </authorList>
    </citation>
    <scope>NUCLEOTIDE SEQUENCE [LARGE SCALE GENOMIC DNA]</scope>
    <source>
        <strain evidence="10 11">DSM 27848</strain>
    </source>
</reference>
<keyword evidence="6" id="KW-0564">Palmitate</keyword>
<keyword evidence="7" id="KW-0449">Lipoprotein</keyword>
<dbReference type="NCBIfam" id="TIGR02887">
    <property type="entry name" value="spore_ger_x_C"/>
    <property type="match status" value="1"/>
</dbReference>
<keyword evidence="3" id="KW-0309">Germination</keyword>
<evidence type="ECO:0000259" key="8">
    <source>
        <dbReference type="Pfam" id="PF05504"/>
    </source>
</evidence>
<comment type="subcellular location">
    <subcellularLocation>
        <location evidence="1">Membrane</location>
        <topology evidence="1">Lipid-anchor</topology>
    </subcellularLocation>
</comment>
<keyword evidence="5" id="KW-0472">Membrane</keyword>
<dbReference type="InterPro" id="IPR057336">
    <property type="entry name" value="GerAC_N"/>
</dbReference>
<dbReference type="PANTHER" id="PTHR35789">
    <property type="entry name" value="SPORE GERMINATION PROTEIN B3"/>
    <property type="match status" value="1"/>
</dbReference>
<dbReference type="PANTHER" id="PTHR35789:SF1">
    <property type="entry name" value="SPORE GERMINATION PROTEIN B3"/>
    <property type="match status" value="1"/>
</dbReference>
<evidence type="ECO:0000313" key="11">
    <source>
        <dbReference type="Proteomes" id="UP001232343"/>
    </source>
</evidence>
<dbReference type="Gene3D" id="3.30.300.210">
    <property type="entry name" value="Nutrient germinant receptor protein C, domain 3"/>
    <property type="match status" value="1"/>
</dbReference>
<gene>
    <name evidence="10" type="ORF">J2S14_004162</name>
</gene>
<dbReference type="Proteomes" id="UP001232343">
    <property type="component" value="Unassembled WGS sequence"/>
</dbReference>
<proteinExistence type="inferred from homology"/>
<evidence type="ECO:0000259" key="9">
    <source>
        <dbReference type="Pfam" id="PF25198"/>
    </source>
</evidence>
<feature type="domain" description="Spore germination GerAC-like C-terminal" evidence="8">
    <location>
        <begin position="229"/>
        <end position="393"/>
    </location>
</feature>
<dbReference type="InterPro" id="IPR008844">
    <property type="entry name" value="Spore_GerAC-like"/>
</dbReference>
<name>A0ABU0DA82_9BACI</name>
<dbReference type="EMBL" id="JAUSUO010000015">
    <property type="protein sequence ID" value="MDQ0345306.1"/>
    <property type="molecule type" value="Genomic_DNA"/>
</dbReference>
<comment type="similarity">
    <text evidence="2">Belongs to the GerABKC lipoprotein family.</text>
</comment>
<evidence type="ECO:0000256" key="1">
    <source>
        <dbReference type="ARBA" id="ARBA00004635"/>
    </source>
</evidence>
<dbReference type="InterPro" id="IPR046953">
    <property type="entry name" value="Spore_GerAC-like_C"/>
</dbReference>
<evidence type="ECO:0000256" key="2">
    <source>
        <dbReference type="ARBA" id="ARBA00007886"/>
    </source>
</evidence>
<evidence type="ECO:0000256" key="7">
    <source>
        <dbReference type="ARBA" id="ARBA00023288"/>
    </source>
</evidence>
<dbReference type="Pfam" id="PF05504">
    <property type="entry name" value="Spore_GerAC"/>
    <property type="match status" value="1"/>
</dbReference>
<dbReference type="PROSITE" id="PS51257">
    <property type="entry name" value="PROKAR_LIPOPROTEIN"/>
    <property type="match status" value="1"/>
</dbReference>
<dbReference type="Gene3D" id="6.20.190.10">
    <property type="entry name" value="Nutrient germinant receptor protein C, domain 1"/>
    <property type="match status" value="1"/>
</dbReference>
<feature type="domain" description="Spore germination protein N-terminal" evidence="9">
    <location>
        <begin position="24"/>
        <end position="199"/>
    </location>
</feature>
<protein>
    <submittedName>
        <fullName evidence="10">Spore germination protein KC</fullName>
    </submittedName>
</protein>
<evidence type="ECO:0000256" key="6">
    <source>
        <dbReference type="ARBA" id="ARBA00023139"/>
    </source>
</evidence>
<dbReference type="Pfam" id="PF25198">
    <property type="entry name" value="Spore_GerAC_N"/>
    <property type="match status" value="1"/>
</dbReference>
<dbReference type="InterPro" id="IPR038501">
    <property type="entry name" value="Spore_GerAC_C_sf"/>
</dbReference>
<keyword evidence="4" id="KW-0732">Signal</keyword>
<evidence type="ECO:0000256" key="5">
    <source>
        <dbReference type="ARBA" id="ARBA00023136"/>
    </source>
</evidence>
<evidence type="ECO:0000313" key="10">
    <source>
        <dbReference type="EMBL" id="MDQ0345306.1"/>
    </source>
</evidence>
<evidence type="ECO:0000256" key="4">
    <source>
        <dbReference type="ARBA" id="ARBA00022729"/>
    </source>
</evidence>
<evidence type="ECO:0000256" key="3">
    <source>
        <dbReference type="ARBA" id="ARBA00022544"/>
    </source>
</evidence>
<dbReference type="RefSeq" id="WP_244683543.1">
    <property type="nucleotide sequence ID" value="NZ_JALIRM010000019.1"/>
</dbReference>
<sequence length="409" mass="45670">MKNKWILLFSHFVIITFLTGCGSQKELTDIAIVTALGIDKDENGMYVGTFQIVNPTNVAGGLQGGSAGEGTAVTVYTATGKNIVDVSRRASIKVSRLLYYAHTNLVVVSEDIAREDGISNILDALDRDVQFRTTTNFAIARNAKAADILSIVTPIDKIPAKKAIENLKFSEKKWGGNIIVNVREIIEDLTTTGKEPVIPGYAAEGNLEAGKQLENLHYTSPKATIHAAGLGVFKGDKLINWVDEYDGIGIVWILDKVKEANITVDWKESKDAISYQVMRDNIKVSYELDDSIPNFSIYIRVKGDLGEVDAPININDRKIQAEIEKKLEKKIKEKIQFAIKLAQQNKTDIFGFGEKIYRSNPDTWKTLNQDWNDERFPEIKVKITVDASILRTGLKTNPFLFQMDQKQKK</sequence>
<accession>A0ABU0DA82</accession>